<organism evidence="3 4">
    <name type="scientific">Saccharata proteae CBS 121410</name>
    <dbReference type="NCBI Taxonomy" id="1314787"/>
    <lineage>
        <taxon>Eukaryota</taxon>
        <taxon>Fungi</taxon>
        <taxon>Dikarya</taxon>
        <taxon>Ascomycota</taxon>
        <taxon>Pezizomycotina</taxon>
        <taxon>Dothideomycetes</taxon>
        <taxon>Dothideomycetes incertae sedis</taxon>
        <taxon>Botryosphaeriales</taxon>
        <taxon>Saccharataceae</taxon>
        <taxon>Saccharata</taxon>
    </lineage>
</organism>
<evidence type="ECO:0000313" key="3">
    <source>
        <dbReference type="EMBL" id="KAF2089049.1"/>
    </source>
</evidence>
<dbReference type="Proteomes" id="UP000799776">
    <property type="component" value="Unassembled WGS sequence"/>
</dbReference>
<evidence type="ECO:0000256" key="1">
    <source>
        <dbReference type="PROSITE-ProRule" id="PRU00042"/>
    </source>
</evidence>
<dbReference type="AlphaFoldDB" id="A0A6A5YBN1"/>
<dbReference type="OrthoDB" id="6077919at2759"/>
<keyword evidence="4" id="KW-1185">Reference proteome</keyword>
<keyword evidence="1" id="KW-0862">Zinc</keyword>
<dbReference type="GO" id="GO:0008270">
    <property type="term" value="F:zinc ion binding"/>
    <property type="evidence" value="ECO:0007669"/>
    <property type="project" value="UniProtKB-KW"/>
</dbReference>
<accession>A0A6A5YBN1</accession>
<sequence>MRTAKPALSLAQVQSGSHAVVAVGHSTTGTRCGRTSSKYITRPDRLRQHLVEHHGISRAEVFKDVLEGLPTEQGGEDQPLKGGLKAGANFLDMDLRCRVCGKEFTSPKTLHDHRTRGWHDPFTKVECPFGCDGRQYPSLSTLLHHLEDGNQFPPTKSMKKTDFNSWSALSHSIESLLCAGEIEGVQKALDHIETRLRTLCMEEADKMID</sequence>
<proteinExistence type="predicted"/>
<dbReference type="PROSITE" id="PS50157">
    <property type="entry name" value="ZINC_FINGER_C2H2_2"/>
    <property type="match status" value="1"/>
</dbReference>
<dbReference type="InterPro" id="IPR013087">
    <property type="entry name" value="Znf_C2H2_type"/>
</dbReference>
<keyword evidence="1" id="KW-0479">Metal-binding</keyword>
<protein>
    <recommendedName>
        <fullName evidence="2">C2H2-type domain-containing protein</fullName>
    </recommendedName>
</protein>
<evidence type="ECO:0000313" key="4">
    <source>
        <dbReference type="Proteomes" id="UP000799776"/>
    </source>
</evidence>
<keyword evidence="1" id="KW-0863">Zinc-finger</keyword>
<gene>
    <name evidence="3" type="ORF">K490DRAFT_55654</name>
</gene>
<evidence type="ECO:0000259" key="2">
    <source>
        <dbReference type="PROSITE" id="PS50157"/>
    </source>
</evidence>
<reference evidence="3" key="1">
    <citation type="journal article" date="2020" name="Stud. Mycol.">
        <title>101 Dothideomycetes genomes: a test case for predicting lifestyles and emergence of pathogens.</title>
        <authorList>
            <person name="Haridas S."/>
            <person name="Albert R."/>
            <person name="Binder M."/>
            <person name="Bloem J."/>
            <person name="Labutti K."/>
            <person name="Salamov A."/>
            <person name="Andreopoulos B."/>
            <person name="Baker S."/>
            <person name="Barry K."/>
            <person name="Bills G."/>
            <person name="Bluhm B."/>
            <person name="Cannon C."/>
            <person name="Castanera R."/>
            <person name="Culley D."/>
            <person name="Daum C."/>
            <person name="Ezra D."/>
            <person name="Gonzalez J."/>
            <person name="Henrissat B."/>
            <person name="Kuo A."/>
            <person name="Liang C."/>
            <person name="Lipzen A."/>
            <person name="Lutzoni F."/>
            <person name="Magnuson J."/>
            <person name="Mondo S."/>
            <person name="Nolan M."/>
            <person name="Ohm R."/>
            <person name="Pangilinan J."/>
            <person name="Park H.-J."/>
            <person name="Ramirez L."/>
            <person name="Alfaro M."/>
            <person name="Sun H."/>
            <person name="Tritt A."/>
            <person name="Yoshinaga Y."/>
            <person name="Zwiers L.-H."/>
            <person name="Turgeon B."/>
            <person name="Goodwin S."/>
            <person name="Spatafora J."/>
            <person name="Crous P."/>
            <person name="Grigoriev I."/>
        </authorList>
    </citation>
    <scope>NUCLEOTIDE SEQUENCE</scope>
    <source>
        <strain evidence="3">CBS 121410</strain>
    </source>
</reference>
<feature type="domain" description="C2H2-type" evidence="2">
    <location>
        <begin position="95"/>
        <end position="119"/>
    </location>
</feature>
<dbReference type="PROSITE" id="PS00028">
    <property type="entry name" value="ZINC_FINGER_C2H2_1"/>
    <property type="match status" value="1"/>
</dbReference>
<dbReference type="EMBL" id="ML978715">
    <property type="protein sequence ID" value="KAF2089049.1"/>
    <property type="molecule type" value="Genomic_DNA"/>
</dbReference>
<name>A0A6A5YBN1_9PEZI</name>